<evidence type="ECO:0000256" key="3">
    <source>
        <dbReference type="ARBA" id="ARBA00022692"/>
    </source>
</evidence>
<keyword evidence="8 11" id="KW-1133">Transmembrane helix</keyword>
<dbReference type="Gene3D" id="2.40.10.10">
    <property type="entry name" value="Trypsin-like serine proteases"/>
    <property type="match status" value="2"/>
</dbReference>
<dbReference type="InterPro" id="IPR023338">
    <property type="entry name" value="Arterivirus_NSP4_peptidase"/>
</dbReference>
<feature type="transmembrane region" description="Helical" evidence="11">
    <location>
        <begin position="1012"/>
        <end position="1032"/>
    </location>
</feature>
<evidence type="ECO:0000256" key="8">
    <source>
        <dbReference type="ARBA" id="ARBA00022989"/>
    </source>
</evidence>
<dbReference type="Pfam" id="PF16749">
    <property type="entry name" value="Arteri_nsp7a"/>
    <property type="match status" value="1"/>
</dbReference>
<dbReference type="KEGG" id="vg:55060209"/>
<feature type="transmembrane region" description="Helical" evidence="11">
    <location>
        <begin position="1364"/>
        <end position="1383"/>
    </location>
</feature>
<dbReference type="GO" id="GO:0046872">
    <property type="term" value="F:metal ion binding"/>
    <property type="evidence" value="ECO:0007669"/>
    <property type="project" value="UniProtKB-KW"/>
</dbReference>
<feature type="transmembrane region" description="Helical" evidence="11">
    <location>
        <begin position="1690"/>
        <end position="1710"/>
    </location>
</feature>
<dbReference type="Pfam" id="PF05412">
    <property type="entry name" value="Peptidase_C33"/>
    <property type="match status" value="1"/>
</dbReference>
<feature type="compositionally biased region" description="Low complexity" evidence="10">
    <location>
        <begin position="820"/>
        <end position="830"/>
    </location>
</feature>
<feature type="domain" description="Peptidase S32" evidence="12">
    <location>
        <begin position="1443"/>
        <end position="1644"/>
    </location>
</feature>
<dbReference type="InterPro" id="IPR025773">
    <property type="entry name" value="AV_PCPbeta"/>
</dbReference>
<dbReference type="InterPro" id="IPR009003">
    <property type="entry name" value="Peptidase_S1_PA"/>
</dbReference>
<dbReference type="RefSeq" id="YP_009824945.1">
    <property type="nucleotide sequence ID" value="NC_048209.1"/>
</dbReference>
<accession>A0A167L705</accession>
<dbReference type="Gene3D" id="3.30.1330.220">
    <property type="entry name" value="Arterivirus nonstructural protein 7 alpha"/>
    <property type="match status" value="1"/>
</dbReference>
<feature type="compositionally biased region" description="Basic residues" evidence="10">
    <location>
        <begin position="527"/>
        <end position="539"/>
    </location>
</feature>
<dbReference type="PROSITE" id="PS51493">
    <property type="entry name" value="AV_NSP4_PRO"/>
    <property type="match status" value="1"/>
</dbReference>
<feature type="transmembrane region" description="Helical" evidence="11">
    <location>
        <begin position="1722"/>
        <end position="1744"/>
    </location>
</feature>
<feature type="domain" description="Peptidase C33" evidence="13">
    <location>
        <begin position="606"/>
        <end position="707"/>
    </location>
</feature>
<feature type="compositionally biased region" description="Polar residues" evidence="10">
    <location>
        <begin position="511"/>
        <end position="520"/>
    </location>
</feature>
<name>A0A167L705_9NIDO</name>
<feature type="compositionally biased region" description="Polar residues" evidence="10">
    <location>
        <begin position="802"/>
        <end position="819"/>
    </location>
</feature>
<dbReference type="GeneID" id="55060209"/>
<keyword evidence="4" id="KW-0479">Metal-binding</keyword>
<dbReference type="InterPro" id="IPR031932">
    <property type="entry name" value="Arteri_nsp7a"/>
</dbReference>
<dbReference type="Proteomes" id="UP000274817">
    <property type="component" value="Segment"/>
</dbReference>
<evidence type="ECO:0000259" key="13">
    <source>
        <dbReference type="PROSITE" id="PS51538"/>
    </source>
</evidence>
<feature type="transmembrane region" description="Helical" evidence="11">
    <location>
        <begin position="1652"/>
        <end position="1678"/>
    </location>
</feature>
<comment type="subcellular location">
    <subcellularLocation>
        <location evidence="1">Host membrane</location>
        <topology evidence="1">Multi-pass membrane protein</topology>
    </subcellularLocation>
</comment>
<dbReference type="InterPro" id="IPR043504">
    <property type="entry name" value="Peptidase_S1_PA_chymotrypsin"/>
</dbReference>
<evidence type="ECO:0000256" key="6">
    <source>
        <dbReference type="ARBA" id="ARBA00022801"/>
    </source>
</evidence>
<dbReference type="GO" id="GO:0019082">
    <property type="term" value="P:viral protein processing"/>
    <property type="evidence" value="ECO:0007669"/>
    <property type="project" value="InterPro"/>
</dbReference>
<protein>
    <submittedName>
        <fullName evidence="15">1a replicase protein</fullName>
    </submittedName>
</protein>
<keyword evidence="5" id="KW-0688">Ribosomal frameshifting</keyword>
<evidence type="ECO:0000256" key="11">
    <source>
        <dbReference type="SAM" id="Phobius"/>
    </source>
</evidence>
<keyword evidence="6" id="KW-0378">Hydrolase</keyword>
<proteinExistence type="predicted"/>
<evidence type="ECO:0000256" key="1">
    <source>
        <dbReference type="ARBA" id="ARBA00004301"/>
    </source>
</evidence>
<dbReference type="EMBL" id="KT166441">
    <property type="protein sequence ID" value="ANB32501.1"/>
    <property type="molecule type" value="Genomic_RNA"/>
</dbReference>
<evidence type="ECO:0000256" key="5">
    <source>
        <dbReference type="ARBA" id="ARBA00022758"/>
    </source>
</evidence>
<gene>
    <name evidence="15" type="primary">ORF1a</name>
</gene>
<keyword evidence="9 11" id="KW-0472">Membrane</keyword>
<dbReference type="Pfam" id="PF05411">
    <property type="entry name" value="Peptidase_C32"/>
    <property type="match status" value="2"/>
</dbReference>
<feature type="region of interest" description="Disordered" evidence="10">
    <location>
        <begin position="773"/>
        <end position="834"/>
    </location>
</feature>
<dbReference type="GO" id="GO:0004252">
    <property type="term" value="F:serine-type endopeptidase activity"/>
    <property type="evidence" value="ECO:0007669"/>
    <property type="project" value="InterPro"/>
</dbReference>
<feature type="transmembrane region" description="Helical" evidence="11">
    <location>
        <begin position="1322"/>
        <end position="1344"/>
    </location>
</feature>
<evidence type="ECO:0000259" key="12">
    <source>
        <dbReference type="PROSITE" id="PS51493"/>
    </source>
</evidence>
<keyword evidence="16" id="KW-1185">Reference proteome</keyword>
<feature type="transmembrane region" description="Helical" evidence="11">
    <location>
        <begin position="938"/>
        <end position="957"/>
    </location>
</feature>
<dbReference type="GO" id="GO:0033644">
    <property type="term" value="C:host cell membrane"/>
    <property type="evidence" value="ECO:0007669"/>
    <property type="project" value="UniProtKB-SubCell"/>
</dbReference>
<dbReference type="GO" id="GO:0006508">
    <property type="term" value="P:proteolysis"/>
    <property type="evidence" value="ECO:0007669"/>
    <property type="project" value="UniProtKB-KW"/>
</dbReference>
<feature type="region of interest" description="Disordered" evidence="10">
    <location>
        <begin position="480"/>
        <end position="566"/>
    </location>
</feature>
<organism evidence="15 16">
    <name type="scientific">Zambian malbrouck virus 1</name>
    <dbReference type="NCBI Taxonomy" id="2682610"/>
    <lineage>
        <taxon>Viruses</taxon>
        <taxon>Riboviria</taxon>
        <taxon>Orthornavirae</taxon>
        <taxon>Pisuviricota</taxon>
        <taxon>Pisoniviricetes</taxon>
        <taxon>Nidovirales</taxon>
        <taxon>Arnidovirineae</taxon>
        <taxon>Arteriviridae</taxon>
        <taxon>Simarterivirinae</taxon>
        <taxon>Epsilonarterivirus</taxon>
        <taxon>Sheartevirus</taxon>
        <taxon>Epsilonarterivirus zamalb</taxon>
    </lineage>
</organism>
<evidence type="ECO:0000256" key="9">
    <source>
        <dbReference type="ARBA" id="ARBA00023136"/>
    </source>
</evidence>
<feature type="transmembrane region" description="Helical" evidence="11">
    <location>
        <begin position="1293"/>
        <end position="1315"/>
    </location>
</feature>
<evidence type="ECO:0000256" key="4">
    <source>
        <dbReference type="ARBA" id="ARBA00022723"/>
    </source>
</evidence>
<dbReference type="SUPFAM" id="SSF50494">
    <property type="entry name" value="Trypsin-like serine proteases"/>
    <property type="match status" value="1"/>
</dbReference>
<feature type="transmembrane region" description="Helical" evidence="11">
    <location>
        <begin position="1224"/>
        <end position="1243"/>
    </location>
</feature>
<feature type="compositionally biased region" description="Polar residues" evidence="10">
    <location>
        <begin position="546"/>
        <end position="560"/>
    </location>
</feature>
<dbReference type="Pfam" id="PF05579">
    <property type="entry name" value="Peptidase_S32"/>
    <property type="match status" value="1"/>
</dbReference>
<dbReference type="Gene3D" id="3.90.70.160">
    <property type="match status" value="1"/>
</dbReference>
<keyword evidence="7" id="KW-1043">Host membrane</keyword>
<evidence type="ECO:0000256" key="2">
    <source>
        <dbReference type="ARBA" id="ARBA00022670"/>
    </source>
</evidence>
<feature type="transmembrane region" description="Helical" evidence="11">
    <location>
        <begin position="902"/>
        <end position="931"/>
    </location>
</feature>
<evidence type="ECO:0000256" key="10">
    <source>
        <dbReference type="SAM" id="MobiDB-lite"/>
    </source>
</evidence>
<dbReference type="PROSITE" id="PS51538">
    <property type="entry name" value="AV_CP"/>
    <property type="match status" value="1"/>
</dbReference>
<dbReference type="InterPro" id="IPR038451">
    <property type="entry name" value="Arteri_nsp7a_sf"/>
</dbReference>
<feature type="domain" description="Peptidase C32" evidence="14">
    <location>
        <begin position="237"/>
        <end position="348"/>
    </location>
</feature>
<evidence type="ECO:0000313" key="16">
    <source>
        <dbReference type="Proteomes" id="UP000274817"/>
    </source>
</evidence>
<evidence type="ECO:0000256" key="7">
    <source>
        <dbReference type="ARBA" id="ARBA00022870"/>
    </source>
</evidence>
<keyword evidence="3 11" id="KW-0812">Transmembrane</keyword>
<feature type="transmembrane region" description="Helical" evidence="11">
    <location>
        <begin position="1764"/>
        <end position="1783"/>
    </location>
</feature>
<sequence precursor="true">MICTCDRNTYVVRRSGTYICIGCSRPRMYKTPKPDDFHFFGHITGYMARPNAALYADMGENTCRLEMVTMICNASRCWNDLPQVIEILKTACHIQGNDYAPLMRHMPAQFKFVRVCGPEPTAYGFVSPTHCSVDYFPGATLALVPQYQYRGMERTYLPTKFDFGACMYNYGNYTVYLTVDHVEWLRGCLATEPAPADKVDLCKAAIETLPEHFPAPIGWLNPTPTGRSMTASEAGHLKFVHGLCWTQLFSDPENEVKVAGCFGYLMPWGAQGAYISRRLQVDGSKLVRDPQGKYVLYTLGFGSWIGHIAEASWNPPERFVLKARFSVVPYNEPSSLPLYKLPKSLWIGGTASSKQYMPPPPPGYKDWGRAGMCWVKLFHPDDRHAEARTAIMNCQVTAFGVTGSYLSYRLIKARLTAEIDPYGDWFITHPVGDPFHRHIQECEPEDDDTVVIGRISIVPLGTRAFPAFDFGHGYYYGRRHKRGGGKKGPTPPVSYGAPPVTESPSPIPTGTEFSFVNETSDVVKAKAPPKPKPRTKPALKLKLTPSEPSQAATPAEGSTSENERPEAAVVEMAAPRVSPYGALVKKCTGDQQTCVSLGKLVQIKQLPDVPADGSCGIHIFEQIMAHMRGRPPNYLKFDRRYDDWATTLDVADLATAARLPVGGSNCVHMRYRVTLFDNHFRVEVNEDGSTGFSRQCSSFACDPSVPVDILNCDSVDITGWYEHHNGASSASDAMKLACQLCNYLLEEPGAPPPRRATVLKFVGAALKSEPAQLFGQKKKPTPKLVATPASVVTSEAPASDPPATSAQSASSNADTTPLLSAQEQPAADDPAPSPKLVQEIEGTVARPKSRFRPPDWQALRRYITTTCAHYCHVGRAPDFSRFLPYLLSLWNSSRKTLTGVDLAAAAFLLLIGLLLAVLPTVVFIVPALILAIRARPHWVSYAGPLGMGVAYVGSVLLGPPPNACIVDDGRCDTALRALSTRFSAGHGHSYTLGPVSFVHVLFKYFVHLEADLHLLSSVLCMLDLLLCVLWLFRRRYCWRCFAPCIRTAPAEIPLRAVPLTRVSSTTLLDICDNFSRPPVDIIKMATGYKGCYCGQLPCMTEGIKPVSYSKLDTKKVSPRTVIPVPTTPNEAVKAIAVLNARGVMARSAHTVERVDKLPCKNPFFPYDLNLKRIVVVDAETMDLFSDLGVDVSHLVVGDGDFFKVMGVARPPANVAIKGGANLDFVLIFAWVVVWCLAGNYLQVPTPCGFGTPNPFCRGTFVYPTTHTHGVCRYGFCMSNAGVSAQGLLDLPRFGIGGFFVGVLIAGILGITWAPLDALVMSTLLVLPSGSLFTALRVVIIVLAAKFMNFRHICLGLALVAPFDPYAAVTGLIILGCCVLSARYTGFGGLVTPYDIHAYTTNPRQAIALANAREGTYLASVRQAALTGKPAWFVPSNFGIMVEGALRTGKPHFATCGVTGSSTGTGAIFDHKGKQVAVTATHVLSEDKTAFVNHSGLTKCISFKTKGDFAIGEVVPPFPGDFPPYVPTEAYEGRAYWLCAGGIDVGYLSKQGAVVFTGPGDSGSAIITASGQVLGVHTGSDSNGCGAYTTPSGTTTVGSLKLSVIAKHYEGDLVPVETVPKNVQADVTMIPRPLANIFKNSLHLQGGLNTIQLFISAVVLWQIFTTARNIPFIVAFFLLNELLPKCLVRGIYNYVLFALACFTPLAPKILYIRLLTAALNRNFSAMILHILIAAVTVAADTLLINDFAQALDVTSFYIVPHTTDPMVTLVCGAGIILLSIVLEVSGYPGLGNLLSCNGSFDPAFFMRYVNEGLRDGVGAKIGVEGLTAALAKNFSADELAFLDACAPAKCFTCAANLATTINQFIQSAEVKNLRAALSSVSTLSAGQQALARLDAFITGRPVDLCPGDVVVHLGLVGSDIFETYVGDKCFLAAPVQTALVAGTKCTLCKIIGQPESSVTTNGKYLMQNGKLLADAPVAKLECDGTKTQSEKRDRETRLAESQVVDVVKVGGKQYKKMWDTVTGDTFYVEEGDIKVDKSDAIKALCLDCSLSEKDIKKLRALITRLQDMTKDEALNC</sequence>
<evidence type="ECO:0000259" key="14">
    <source>
        <dbReference type="PROSITE" id="PS51540"/>
    </source>
</evidence>
<dbReference type="PROSITE" id="PS51540">
    <property type="entry name" value="AV_PCP_BETA"/>
    <property type="match status" value="1"/>
</dbReference>
<dbReference type="GO" id="GO:0075523">
    <property type="term" value="P:viral translational frameshifting"/>
    <property type="evidence" value="ECO:0007669"/>
    <property type="project" value="UniProtKB-KW"/>
</dbReference>
<dbReference type="InterPro" id="IPR008760">
    <property type="entry name" value="EAV_peptidase_S32"/>
</dbReference>
<dbReference type="InterPro" id="IPR008743">
    <property type="entry name" value="Arterivirus_Nsp2_C33"/>
</dbReference>
<reference evidence="15" key="1">
    <citation type="journal article" date="2016" name="J. Virol.">
        <title>Arteriviruses, pegiviruses, and lentiviruses are common among wild African monkeys.</title>
        <authorList>
            <person name="Bailey A."/>
            <person name="Heimbruch K."/>
        </authorList>
    </citation>
    <scope>NUCLEOTIDE SEQUENCE</scope>
    <source>
        <strain evidence="15">SHFVagmMal_seqID_01</strain>
    </source>
</reference>
<dbReference type="InterPro" id="IPR038154">
    <property type="entry name" value="AV_PCPbeta_sf"/>
</dbReference>
<dbReference type="GO" id="GO:0008234">
    <property type="term" value="F:cysteine-type peptidase activity"/>
    <property type="evidence" value="ECO:0007669"/>
    <property type="project" value="InterPro"/>
</dbReference>
<dbReference type="Gene3D" id="3.90.70.70">
    <property type="entry name" value="Arterivirus papain-like cysteine protease beta domain"/>
    <property type="match status" value="2"/>
</dbReference>
<keyword evidence="2" id="KW-0645">Protease</keyword>
<evidence type="ECO:0000313" key="15">
    <source>
        <dbReference type="EMBL" id="ANB32501.1"/>
    </source>
</evidence>